<dbReference type="InterPro" id="IPR012347">
    <property type="entry name" value="Ferritin-like"/>
</dbReference>
<dbReference type="PANTHER" id="PTHR38593:SF1">
    <property type="entry name" value="BLR2558 PROTEIN"/>
    <property type="match status" value="1"/>
</dbReference>
<keyword evidence="3" id="KW-1185">Reference proteome</keyword>
<dbReference type="OrthoDB" id="9101320at2"/>
<evidence type="ECO:0000259" key="1">
    <source>
        <dbReference type="Pfam" id="PF13628"/>
    </source>
</evidence>
<protein>
    <recommendedName>
        <fullName evidence="1">DUF4142 domain-containing protein</fullName>
    </recommendedName>
</protein>
<dbReference type="Proteomes" id="UP000324233">
    <property type="component" value="Chromosome"/>
</dbReference>
<dbReference type="Gene3D" id="1.20.1260.10">
    <property type="match status" value="1"/>
</dbReference>
<name>A0A5B9W4K2_9BACT</name>
<feature type="domain" description="DUF4142" evidence="1">
    <location>
        <begin position="227"/>
        <end position="368"/>
    </location>
</feature>
<organism evidence="2 3">
    <name type="scientific">Aquisphaera giovannonii</name>
    <dbReference type="NCBI Taxonomy" id="406548"/>
    <lineage>
        <taxon>Bacteria</taxon>
        <taxon>Pseudomonadati</taxon>
        <taxon>Planctomycetota</taxon>
        <taxon>Planctomycetia</taxon>
        <taxon>Isosphaerales</taxon>
        <taxon>Isosphaeraceae</taxon>
        <taxon>Aquisphaera</taxon>
    </lineage>
</organism>
<gene>
    <name evidence="2" type="ORF">OJF2_41190</name>
</gene>
<evidence type="ECO:0000313" key="3">
    <source>
        <dbReference type="Proteomes" id="UP000324233"/>
    </source>
</evidence>
<accession>A0A5B9W4K2</accession>
<dbReference type="KEGG" id="agv:OJF2_41190"/>
<proteinExistence type="predicted"/>
<dbReference type="RefSeq" id="WP_148595355.1">
    <property type="nucleotide sequence ID" value="NZ_CP042997.1"/>
</dbReference>
<dbReference type="PANTHER" id="PTHR38593">
    <property type="entry name" value="BLR2558 PROTEIN"/>
    <property type="match status" value="1"/>
</dbReference>
<dbReference type="AlphaFoldDB" id="A0A5B9W4K2"/>
<dbReference type="Pfam" id="PF13628">
    <property type="entry name" value="DUF4142"/>
    <property type="match status" value="2"/>
</dbReference>
<reference evidence="2 3" key="1">
    <citation type="submission" date="2019-08" db="EMBL/GenBank/DDBJ databases">
        <title>Deep-cultivation of Planctomycetes and their phenomic and genomic characterization uncovers novel biology.</title>
        <authorList>
            <person name="Wiegand S."/>
            <person name="Jogler M."/>
            <person name="Boedeker C."/>
            <person name="Pinto D."/>
            <person name="Vollmers J."/>
            <person name="Rivas-Marin E."/>
            <person name="Kohn T."/>
            <person name="Peeters S.H."/>
            <person name="Heuer A."/>
            <person name="Rast P."/>
            <person name="Oberbeckmann S."/>
            <person name="Bunk B."/>
            <person name="Jeske O."/>
            <person name="Meyerdierks A."/>
            <person name="Storesund J.E."/>
            <person name="Kallscheuer N."/>
            <person name="Luecker S."/>
            <person name="Lage O.M."/>
            <person name="Pohl T."/>
            <person name="Merkel B.J."/>
            <person name="Hornburger P."/>
            <person name="Mueller R.-W."/>
            <person name="Bruemmer F."/>
            <person name="Labrenz M."/>
            <person name="Spormann A.M."/>
            <person name="Op den Camp H."/>
            <person name="Overmann J."/>
            <person name="Amann R."/>
            <person name="Jetten M.S.M."/>
            <person name="Mascher T."/>
            <person name="Medema M.H."/>
            <person name="Devos D.P."/>
            <person name="Kaster A.-K."/>
            <person name="Ovreas L."/>
            <person name="Rohde M."/>
            <person name="Galperin M.Y."/>
            <person name="Jogler C."/>
        </authorList>
    </citation>
    <scope>NUCLEOTIDE SEQUENCE [LARGE SCALE GENOMIC DNA]</scope>
    <source>
        <strain evidence="2 3">OJF2</strain>
    </source>
</reference>
<feature type="domain" description="DUF4142" evidence="1">
    <location>
        <begin position="80"/>
        <end position="206"/>
    </location>
</feature>
<dbReference type="InterPro" id="IPR025419">
    <property type="entry name" value="DUF4142"/>
</dbReference>
<dbReference type="EMBL" id="CP042997">
    <property type="protein sequence ID" value="QEH35566.1"/>
    <property type="molecule type" value="Genomic_DNA"/>
</dbReference>
<sequence>MKTRRCPLECDHLEARTLLSGSPGHVGAFLHAHAHVPTARPAHVAPPAARVMTAGPVTGGGLVNVPNAPAVADVTALQVAASDNNLVLFLSQFEALSGSNPATQQLALSILNDARNVDMALDGFAGGLAVTLPGNITGNNQALAQQMIAAARGGNVDQAFSSLIVQAEANLVTQLQQLSAGAQGASIRTFATGLVPTAQADLAAAQGTGTIAPVGTSPSSDTLSASDLNTLATYYAINVMERFLGQITVLVTNRSSLALYSAKLIGDHEQGALALGGYAASTATYLPAAIPSSAAPMASSVVAALRKVRPRNTARYDRTYLSQMIMGHTDALKLTAQVIATTQNPTLKQFALNVQPTIAMHLLAAKALMRGLN</sequence>
<evidence type="ECO:0000313" key="2">
    <source>
        <dbReference type="EMBL" id="QEH35566.1"/>
    </source>
</evidence>